<dbReference type="EMBL" id="LKHV02000001">
    <property type="protein sequence ID" value="MCS5707664.1"/>
    <property type="molecule type" value="Genomic_DNA"/>
</dbReference>
<dbReference type="Proteomes" id="UP000051494">
    <property type="component" value="Unassembled WGS sequence"/>
</dbReference>
<accession>A0A0Q9YU90</accession>
<name>A0A0Q9YU90_9GAMM</name>
<evidence type="ECO:0000256" key="1">
    <source>
        <dbReference type="SAM" id="Phobius"/>
    </source>
</evidence>
<sequence>MNTAVKTIALIGMLSLTTACSTTKGEQRVLTGTAIGAGAGALIGAASGSAGTGALIGAGVGAAGGYLYHRGKKN</sequence>
<proteinExistence type="predicted"/>
<comment type="caution">
    <text evidence="3">The sequence shown here is derived from an EMBL/GenBank/DDBJ whole genome shotgun (WGS) entry which is preliminary data.</text>
</comment>
<evidence type="ECO:0000313" key="5">
    <source>
        <dbReference type="Proteomes" id="UP000051494"/>
    </source>
</evidence>
<dbReference type="InterPro" id="IPR027367">
    <property type="entry name" value="Gly-zipper_YMGG"/>
</dbReference>
<reference evidence="3" key="1">
    <citation type="submission" date="2015-09" db="EMBL/GenBank/DDBJ databases">
        <title>Draft Genome Sequences of Two Novel Amoeba-resistant Intranuclear Bacteria, Candidatus Berkiella cookevillensis and Candidatus Berkiella aquae.</title>
        <authorList>
            <person name="Mehari Y.T."/>
            <person name="Arivett B.A."/>
            <person name="Farone A.L."/>
            <person name="Gunderson J.H."/>
            <person name="Farone M.B."/>
        </authorList>
    </citation>
    <scope>NUCLEOTIDE SEQUENCE [LARGE SCALE GENOMIC DNA]</scope>
    <source>
        <strain evidence="3">CC99</strain>
    </source>
</reference>
<keyword evidence="1" id="KW-1133">Transmembrane helix</keyword>
<dbReference type="Pfam" id="PF13441">
    <property type="entry name" value="Gly-zipper_YMGG"/>
    <property type="match status" value="1"/>
</dbReference>
<dbReference type="RefSeq" id="WP_057623653.1">
    <property type="nucleotide sequence ID" value="NZ_LKHV02000001.1"/>
</dbReference>
<keyword evidence="1" id="KW-0472">Membrane</keyword>
<protein>
    <recommendedName>
        <fullName evidence="2">YMGG-like Gly-zipper domain-containing protein</fullName>
    </recommendedName>
</protein>
<dbReference type="EMBL" id="LKHV01000002">
    <property type="protein sequence ID" value="KRG19667.1"/>
    <property type="molecule type" value="Genomic_DNA"/>
</dbReference>
<reference evidence="4" key="3">
    <citation type="submission" date="2021-06" db="EMBL/GenBank/DDBJ databases">
        <title>Genomic Description and Analysis of Intracellular Bacteria, Candidatus Berkiella cookevillensis and Candidatus Berkiella aquae.</title>
        <authorList>
            <person name="Kidane D.T."/>
            <person name="Mehari Y.T."/>
            <person name="Rice F.C."/>
            <person name="Arivett B.A."/>
            <person name="Farone A.L."/>
            <person name="Berk S.G."/>
            <person name="Farone M.B."/>
        </authorList>
    </citation>
    <scope>NUCLEOTIDE SEQUENCE</scope>
    <source>
        <strain evidence="4">CC99</strain>
    </source>
</reference>
<keyword evidence="5" id="KW-1185">Reference proteome</keyword>
<organism evidence="3">
    <name type="scientific">Candidatus Berkiella cookevillensis</name>
    <dbReference type="NCBI Taxonomy" id="437022"/>
    <lineage>
        <taxon>Bacteria</taxon>
        <taxon>Pseudomonadati</taxon>
        <taxon>Pseudomonadota</taxon>
        <taxon>Gammaproteobacteria</taxon>
        <taxon>Candidatus Berkiellales</taxon>
        <taxon>Candidatus Berkiellaceae</taxon>
        <taxon>Candidatus Berkiella</taxon>
    </lineage>
</organism>
<feature type="domain" description="YMGG-like Gly-zipper" evidence="2">
    <location>
        <begin position="28"/>
        <end position="69"/>
    </location>
</feature>
<dbReference type="AlphaFoldDB" id="A0A0Q9YU90"/>
<dbReference type="PROSITE" id="PS51257">
    <property type="entry name" value="PROKAR_LIPOPROTEIN"/>
    <property type="match status" value="1"/>
</dbReference>
<evidence type="ECO:0000259" key="2">
    <source>
        <dbReference type="Pfam" id="PF13441"/>
    </source>
</evidence>
<gene>
    <name evidence="4" type="ORF">CC99x_001965</name>
    <name evidence="3" type="ORF">CC99x_00681</name>
</gene>
<evidence type="ECO:0000313" key="4">
    <source>
        <dbReference type="EMBL" id="MCS5707664.1"/>
    </source>
</evidence>
<feature type="transmembrane region" description="Helical" evidence="1">
    <location>
        <begin position="41"/>
        <end position="68"/>
    </location>
</feature>
<reference evidence="4" key="2">
    <citation type="journal article" date="2016" name="Genome Announc.">
        <title>Draft Genome Sequences of Two Novel Amoeba-Resistant Intranuclear Bacteria, 'Candidatus Berkiella cookevillensis' and 'Candidatus Berkiella aquae'.</title>
        <authorList>
            <person name="Mehari Y.T."/>
            <person name="Arivett B.A."/>
            <person name="Farone A.L."/>
            <person name="Gunderson J.H."/>
            <person name="Farone M.B."/>
        </authorList>
    </citation>
    <scope>NUCLEOTIDE SEQUENCE</scope>
    <source>
        <strain evidence="4">CC99</strain>
    </source>
</reference>
<keyword evidence="1" id="KW-0812">Transmembrane</keyword>
<evidence type="ECO:0000313" key="3">
    <source>
        <dbReference type="EMBL" id="KRG19667.1"/>
    </source>
</evidence>